<evidence type="ECO:0000256" key="1">
    <source>
        <dbReference type="ARBA" id="ARBA00004141"/>
    </source>
</evidence>
<feature type="transmembrane region" description="Helical" evidence="7">
    <location>
        <begin position="280"/>
        <end position="298"/>
    </location>
</feature>
<dbReference type="Pfam" id="PF07690">
    <property type="entry name" value="MFS_1"/>
    <property type="match status" value="1"/>
</dbReference>
<keyword evidence="10" id="KW-1185">Reference proteome</keyword>
<sequence>MSSLESKEVSLSDVDQKKNALATTVSKLDDETFGEIDPKKENQLLHKFDRRIMPILSLIYFLSFLDRSNIGNAKVAGLYEQLELTNSQYSLVVSIFYVTYILSEVPAVLIARRIGFRLFLCTMMFGWAIVTLCTAFVRDFWSLTLCRLLLGLLEGGVFPNMSLYISILYKRQEQGRRLSYLYVCSCMSGAFGGLIATGITKIHSNGTLDSWSYLYIIEGAISAVAVVCLYWLPDDPAHAKFLNQEELEVMAIREEQRKFYMGSDKFDKKEFVLAIKDPKLYMSVIIQFSVDLVLYGFSTFLPSILSLQLGFTSLRAQYLSIPVYFVSALGVYLSCYFSDKMNKKFPFILGVNALAFIGYVILLTNKKAAVNYFATYLIAIPLYSAVSLNITWINNNMAPHYRRATALGFNQTFGNLAGVIAGQVYRAPPHYYLGNGFSLGCVVVSSTTTILMYQYLKKQNQLKDNILNGAKDTRKVRSGCEDPEFVYVY</sequence>
<dbReference type="SUPFAM" id="SSF103473">
    <property type="entry name" value="MFS general substrate transporter"/>
    <property type="match status" value="1"/>
</dbReference>
<dbReference type="InterPro" id="IPR020846">
    <property type="entry name" value="MFS_dom"/>
</dbReference>
<comment type="subcellular location">
    <subcellularLocation>
        <location evidence="1">Membrane</location>
        <topology evidence="1">Multi-pass membrane protein</topology>
    </subcellularLocation>
</comment>
<feature type="domain" description="Major facilitator superfamily (MFS) profile" evidence="8">
    <location>
        <begin position="52"/>
        <end position="461"/>
    </location>
</feature>
<dbReference type="FunFam" id="1.20.1250.20:FF:000068">
    <property type="entry name" value="MFS general substrate transporter"/>
    <property type="match status" value="1"/>
</dbReference>
<feature type="transmembrane region" description="Helical" evidence="7">
    <location>
        <begin position="212"/>
        <end position="232"/>
    </location>
</feature>
<organism evidence="10">
    <name type="scientific">Candida tenuis (strain ATCC 10573 / BCRC 21748 / CBS 615 / JCM 9827 / NBRC 10315 / NRRL Y-1498 / VKM Y-70)</name>
    <name type="common">Yeast</name>
    <name type="synonym">Yamadazyma tenuis</name>
    <dbReference type="NCBI Taxonomy" id="590646"/>
    <lineage>
        <taxon>Eukaryota</taxon>
        <taxon>Fungi</taxon>
        <taxon>Dikarya</taxon>
        <taxon>Ascomycota</taxon>
        <taxon>Saccharomycotina</taxon>
        <taxon>Pichiomycetes</taxon>
        <taxon>Debaryomycetaceae</taxon>
        <taxon>Yamadazyma</taxon>
    </lineage>
</organism>
<feature type="transmembrane region" description="Helical" evidence="7">
    <location>
        <begin position="118"/>
        <end position="137"/>
    </location>
</feature>
<dbReference type="GO" id="GO:0022857">
    <property type="term" value="F:transmembrane transporter activity"/>
    <property type="evidence" value="ECO:0007669"/>
    <property type="project" value="InterPro"/>
</dbReference>
<keyword evidence="3 7" id="KW-0812">Transmembrane</keyword>
<dbReference type="eggNOG" id="KOG2533">
    <property type="taxonomic scope" value="Eukaryota"/>
</dbReference>
<reference evidence="9 10" key="1">
    <citation type="journal article" date="2011" name="Proc. Natl. Acad. Sci. U.S.A.">
        <title>Comparative genomics of xylose-fermenting fungi for enhanced biofuel production.</title>
        <authorList>
            <person name="Wohlbach D.J."/>
            <person name="Kuo A."/>
            <person name="Sato T.K."/>
            <person name="Potts K.M."/>
            <person name="Salamov A.A."/>
            <person name="LaButti K.M."/>
            <person name="Sun H."/>
            <person name="Clum A."/>
            <person name="Pangilinan J.L."/>
            <person name="Lindquist E.A."/>
            <person name="Lucas S."/>
            <person name="Lapidus A."/>
            <person name="Jin M."/>
            <person name="Gunawan C."/>
            <person name="Balan V."/>
            <person name="Dale B.E."/>
            <person name="Jeffries T.W."/>
            <person name="Zinkel R."/>
            <person name="Barry K.W."/>
            <person name="Grigoriev I.V."/>
            <person name="Gasch A.P."/>
        </authorList>
    </citation>
    <scope>NUCLEOTIDE SEQUENCE [LARGE SCALE GENOMIC DNA]</scope>
    <source>
        <strain evidence="10">ATCC 10573 / BCRC 21748 / CBS 615 / JCM 9827 / NBRC 10315 / NRRL Y-1498 / VKM Y-70</strain>
    </source>
</reference>
<dbReference type="PANTHER" id="PTHR43791">
    <property type="entry name" value="PERMEASE-RELATED"/>
    <property type="match status" value="1"/>
</dbReference>
<evidence type="ECO:0000256" key="3">
    <source>
        <dbReference type="ARBA" id="ARBA00022692"/>
    </source>
</evidence>
<dbReference type="OrthoDB" id="2985014at2759"/>
<dbReference type="GeneID" id="18250087"/>
<dbReference type="HOGENOM" id="CLU_001265_0_1_1"/>
<dbReference type="InterPro" id="IPR011701">
    <property type="entry name" value="MFS"/>
</dbReference>
<dbReference type="STRING" id="590646.G3AXI5"/>
<evidence type="ECO:0000256" key="5">
    <source>
        <dbReference type="ARBA" id="ARBA00023136"/>
    </source>
</evidence>
<feature type="transmembrane region" description="Helical" evidence="7">
    <location>
        <begin position="180"/>
        <end position="200"/>
    </location>
</feature>
<evidence type="ECO:0000256" key="2">
    <source>
        <dbReference type="ARBA" id="ARBA00022448"/>
    </source>
</evidence>
<dbReference type="InterPro" id="IPR036259">
    <property type="entry name" value="MFS_trans_sf"/>
</dbReference>
<evidence type="ECO:0000256" key="6">
    <source>
        <dbReference type="ARBA" id="ARBA00037968"/>
    </source>
</evidence>
<evidence type="ECO:0000313" key="10">
    <source>
        <dbReference type="Proteomes" id="UP000000707"/>
    </source>
</evidence>
<accession>G3AXI5</accession>
<protein>
    <submittedName>
        <fullName evidence="9">MFS general substrate transporter</fullName>
    </submittedName>
</protein>
<dbReference type="PANTHER" id="PTHR43791:SF24">
    <property type="entry name" value="NICOTINIC ACID PLASMA MEMBRANE TRANSPORTER"/>
    <property type="match status" value="1"/>
</dbReference>
<feature type="transmembrane region" description="Helical" evidence="7">
    <location>
        <begin position="90"/>
        <end position="111"/>
    </location>
</feature>
<gene>
    <name evidence="9" type="ORF">CANTEDRAFT_91552</name>
</gene>
<evidence type="ECO:0000259" key="8">
    <source>
        <dbReference type="PROSITE" id="PS50850"/>
    </source>
</evidence>
<dbReference type="EMBL" id="GL996510">
    <property type="protein sequence ID" value="EGV66391.1"/>
    <property type="molecule type" value="Genomic_DNA"/>
</dbReference>
<keyword evidence="2" id="KW-0813">Transport</keyword>
<proteinExistence type="inferred from homology"/>
<feature type="transmembrane region" description="Helical" evidence="7">
    <location>
        <begin position="431"/>
        <end position="453"/>
    </location>
</feature>
<dbReference type="KEGG" id="cten:18250087"/>
<dbReference type="PROSITE" id="PS50850">
    <property type="entry name" value="MFS"/>
    <property type="match status" value="1"/>
</dbReference>
<feature type="transmembrane region" description="Helical" evidence="7">
    <location>
        <begin position="345"/>
        <end position="363"/>
    </location>
</feature>
<feature type="transmembrane region" description="Helical" evidence="7">
    <location>
        <begin position="318"/>
        <end position="338"/>
    </location>
</feature>
<feature type="transmembrane region" description="Helical" evidence="7">
    <location>
        <begin position="149"/>
        <end position="168"/>
    </location>
</feature>
<evidence type="ECO:0000256" key="7">
    <source>
        <dbReference type="SAM" id="Phobius"/>
    </source>
</evidence>
<dbReference type="Proteomes" id="UP000000707">
    <property type="component" value="Unassembled WGS sequence"/>
</dbReference>
<dbReference type="GO" id="GO:0016020">
    <property type="term" value="C:membrane"/>
    <property type="evidence" value="ECO:0007669"/>
    <property type="project" value="UniProtKB-SubCell"/>
</dbReference>
<evidence type="ECO:0000313" key="9">
    <source>
        <dbReference type="EMBL" id="EGV66391.1"/>
    </source>
</evidence>
<keyword evidence="4 7" id="KW-1133">Transmembrane helix</keyword>
<feature type="transmembrane region" description="Helical" evidence="7">
    <location>
        <begin position="369"/>
        <end position="392"/>
    </location>
</feature>
<keyword evidence="5 7" id="KW-0472">Membrane</keyword>
<dbReference type="AlphaFoldDB" id="G3AXI5"/>
<evidence type="ECO:0000256" key="4">
    <source>
        <dbReference type="ARBA" id="ARBA00022989"/>
    </source>
</evidence>
<comment type="similarity">
    <text evidence="6">Belongs to the major facilitator superfamily. Allantoate permease family.</text>
</comment>
<name>G3AXI5_CANTC</name>
<dbReference type="RefSeq" id="XP_006683649.1">
    <property type="nucleotide sequence ID" value="XM_006683586.1"/>
</dbReference>
<dbReference type="FunFam" id="1.20.1250.20:FF:000018">
    <property type="entry name" value="MFS transporter permease"/>
    <property type="match status" value="1"/>
</dbReference>
<dbReference type="Gene3D" id="1.20.1250.20">
    <property type="entry name" value="MFS general substrate transporter like domains"/>
    <property type="match status" value="2"/>
</dbReference>